<dbReference type="GO" id="GO:0016757">
    <property type="term" value="F:glycosyltransferase activity"/>
    <property type="evidence" value="ECO:0007669"/>
    <property type="project" value="TreeGrafter"/>
</dbReference>
<keyword evidence="4" id="KW-1185">Reference proteome</keyword>
<accession>A0A9K3L5F8</accession>
<dbReference type="InterPro" id="IPR005069">
    <property type="entry name" value="Nucl-diP-sugar_transferase"/>
</dbReference>
<gene>
    <name evidence="3" type="ORF">IV203_004497</name>
</gene>
<dbReference type="PANTHER" id="PTHR47032">
    <property type="entry name" value="UDP-D-XYLOSE:L-FUCOSE ALPHA-1,3-D-XYLOSYLTRANSFERASE-RELATED"/>
    <property type="match status" value="1"/>
</dbReference>
<feature type="domain" description="Nucleotide-diphospho-sugar transferase" evidence="2">
    <location>
        <begin position="260"/>
        <end position="477"/>
    </location>
</feature>
<dbReference type="AlphaFoldDB" id="A0A9K3L5F8"/>
<reference evidence="3" key="2">
    <citation type="submission" date="2021-04" db="EMBL/GenBank/DDBJ databases">
        <authorList>
            <person name="Podell S."/>
        </authorList>
    </citation>
    <scope>NUCLEOTIDE SEQUENCE</scope>
    <source>
        <strain evidence="3">Hildebrandi</strain>
    </source>
</reference>
<keyword evidence="3" id="KW-0808">Transferase</keyword>
<dbReference type="InterPro" id="IPR052636">
    <property type="entry name" value="UDP-D-xylose:L-fucose_XylT"/>
</dbReference>
<dbReference type="OrthoDB" id="540503at2759"/>
<sequence length="538" mass="62004">MESSIRIRTTEKKSFRRFPSSCKPCPKCPSQDKGKDRSSFPPSTLRRVFYDYATTPRDDFFQQFDIGVPKDATVQDAEDVLILYSSNRSLPTALKRNKKTVNHHLESVMEATENCQSMKVVLVEPTSFKRANSEATQCLALVPQWASPYIYKFMRLPDDGGDFRGKRSIDDALPLRYVSRTHQENGIHRASVPSLQRHTLPSLKVLSEYVQELPHAQERLRSLLKNTDNRDPLIVMTCNKGQSELLVNFVCSALSRNLSMDRLIMFATDEHTYHLCQSLQLPYCYHDPTLFSDIPQDAAEYFADDTFAKVMKAKVYCVHLILTLGYSVLFMDVDVIWYKHPLDYFRTSIEKSQWDLVFQNDGARTLRYAPFSPNSGFYFVRHTSKTMFLFGELLKMGDTISLYHSHQHALSQLVNEHVSWTGLRVKVLPTGFGNPFPGGFEFNRRYQYMKDLLGNADTKEDPYIFHMCWTESAEYKRPYFQQMGEWYVRDGYESGSCSAIGCCEHEPKTICHFRDMPSAIPCVDSPPVDEDDPGDSFW</sequence>
<evidence type="ECO:0000256" key="1">
    <source>
        <dbReference type="SAM" id="MobiDB-lite"/>
    </source>
</evidence>
<protein>
    <submittedName>
        <fullName evidence="3">Nucleotide-diphospho-sugar transferase</fullName>
    </submittedName>
</protein>
<dbReference type="Pfam" id="PF03407">
    <property type="entry name" value="Nucleotid_trans"/>
    <property type="match status" value="1"/>
</dbReference>
<dbReference type="GO" id="GO:0005794">
    <property type="term" value="C:Golgi apparatus"/>
    <property type="evidence" value="ECO:0007669"/>
    <property type="project" value="TreeGrafter"/>
</dbReference>
<dbReference type="EMBL" id="JAGRRH010000016">
    <property type="protein sequence ID" value="KAG7355141.1"/>
    <property type="molecule type" value="Genomic_DNA"/>
</dbReference>
<dbReference type="Proteomes" id="UP000693970">
    <property type="component" value="Unassembled WGS sequence"/>
</dbReference>
<comment type="caution">
    <text evidence="3">The sequence shown here is derived from an EMBL/GenBank/DDBJ whole genome shotgun (WGS) entry which is preliminary data.</text>
</comment>
<evidence type="ECO:0000313" key="3">
    <source>
        <dbReference type="EMBL" id="KAG7355141.1"/>
    </source>
</evidence>
<dbReference type="PANTHER" id="PTHR47032:SF1">
    <property type="entry name" value="UDP-D-XYLOSE:L-FUCOSE ALPHA-1,3-D-XYLOSYLTRANSFERASE-RELATED"/>
    <property type="match status" value="1"/>
</dbReference>
<evidence type="ECO:0000313" key="4">
    <source>
        <dbReference type="Proteomes" id="UP000693970"/>
    </source>
</evidence>
<organism evidence="3 4">
    <name type="scientific">Nitzschia inconspicua</name>
    <dbReference type="NCBI Taxonomy" id="303405"/>
    <lineage>
        <taxon>Eukaryota</taxon>
        <taxon>Sar</taxon>
        <taxon>Stramenopiles</taxon>
        <taxon>Ochrophyta</taxon>
        <taxon>Bacillariophyta</taxon>
        <taxon>Bacillariophyceae</taxon>
        <taxon>Bacillariophycidae</taxon>
        <taxon>Bacillariales</taxon>
        <taxon>Bacillariaceae</taxon>
        <taxon>Nitzschia</taxon>
    </lineage>
</organism>
<name>A0A9K3L5F8_9STRA</name>
<feature type="region of interest" description="Disordered" evidence="1">
    <location>
        <begin position="1"/>
        <end position="41"/>
    </location>
</feature>
<proteinExistence type="predicted"/>
<reference evidence="3" key="1">
    <citation type="journal article" date="2021" name="Sci. Rep.">
        <title>Diploid genomic architecture of Nitzschia inconspicua, an elite biomass production diatom.</title>
        <authorList>
            <person name="Oliver A."/>
            <person name="Podell S."/>
            <person name="Pinowska A."/>
            <person name="Traller J.C."/>
            <person name="Smith S.R."/>
            <person name="McClure R."/>
            <person name="Beliaev A."/>
            <person name="Bohutskyi P."/>
            <person name="Hill E.A."/>
            <person name="Rabines A."/>
            <person name="Zheng H."/>
            <person name="Allen L.Z."/>
            <person name="Kuo A."/>
            <person name="Grigoriev I.V."/>
            <person name="Allen A.E."/>
            <person name="Hazlebeck D."/>
            <person name="Allen E.E."/>
        </authorList>
    </citation>
    <scope>NUCLEOTIDE SEQUENCE</scope>
    <source>
        <strain evidence="3">Hildebrandi</strain>
    </source>
</reference>
<evidence type="ECO:0000259" key="2">
    <source>
        <dbReference type="Pfam" id="PF03407"/>
    </source>
</evidence>